<evidence type="ECO:0000256" key="14">
    <source>
        <dbReference type="ARBA" id="ARBA00023187"/>
    </source>
</evidence>
<evidence type="ECO:0000256" key="17">
    <source>
        <dbReference type="PROSITE-ProRule" id="PRU00221"/>
    </source>
</evidence>
<dbReference type="InterPro" id="IPR055340">
    <property type="entry name" value="RING-Ubox_PRP19"/>
</dbReference>
<keyword evidence="14 18" id="KW-0508">mRNA splicing</keyword>
<dbReference type="Gene3D" id="3.30.40.10">
    <property type="entry name" value="Zinc/RING finger domain, C3HC4 (zinc finger)"/>
    <property type="match status" value="1"/>
</dbReference>
<dbReference type="InterPro" id="IPR038959">
    <property type="entry name" value="Prp19"/>
</dbReference>
<organism evidence="21 22">
    <name type="scientific">Coccomyxa subellipsoidea</name>
    <dbReference type="NCBI Taxonomy" id="248742"/>
    <lineage>
        <taxon>Eukaryota</taxon>
        <taxon>Viridiplantae</taxon>
        <taxon>Chlorophyta</taxon>
        <taxon>core chlorophytes</taxon>
        <taxon>Trebouxiophyceae</taxon>
        <taxon>Trebouxiophyceae incertae sedis</taxon>
        <taxon>Coccomyxaceae</taxon>
        <taxon>Coccomyxa</taxon>
    </lineage>
</organism>
<comment type="pathway">
    <text evidence="3 18">Protein modification; protein ubiquitination.</text>
</comment>
<dbReference type="SUPFAM" id="SSF50978">
    <property type="entry name" value="WD40 repeat-like"/>
    <property type="match status" value="1"/>
</dbReference>
<evidence type="ECO:0000313" key="22">
    <source>
        <dbReference type="Proteomes" id="UP001491310"/>
    </source>
</evidence>
<keyword evidence="8 18" id="KW-0507">mRNA processing</keyword>
<evidence type="ECO:0000256" key="19">
    <source>
        <dbReference type="SAM" id="MobiDB-lite"/>
    </source>
</evidence>
<evidence type="ECO:0000256" key="15">
    <source>
        <dbReference type="ARBA" id="ARBA00023204"/>
    </source>
</evidence>
<dbReference type="Gene3D" id="2.130.10.10">
    <property type="entry name" value="YVTN repeat-like/Quinoprotein amine dehydrogenase"/>
    <property type="match status" value="1"/>
</dbReference>
<dbReference type="EMBL" id="JALJOT010000012">
    <property type="protein sequence ID" value="KAK9904738.1"/>
    <property type="molecule type" value="Genomic_DNA"/>
</dbReference>
<dbReference type="Proteomes" id="UP001491310">
    <property type="component" value="Unassembled WGS sequence"/>
</dbReference>
<dbReference type="InterPro" id="IPR015943">
    <property type="entry name" value="WD40/YVTN_repeat-like_dom_sf"/>
</dbReference>
<name>A0ABR2YG18_9CHLO</name>
<evidence type="ECO:0000256" key="1">
    <source>
        <dbReference type="ARBA" id="ARBA00000900"/>
    </source>
</evidence>
<dbReference type="Pfam" id="PF24814">
    <property type="entry name" value="WD40_Prp19"/>
    <property type="match status" value="1"/>
</dbReference>
<evidence type="ECO:0000256" key="2">
    <source>
        <dbReference type="ARBA" id="ARBA00004123"/>
    </source>
</evidence>
<dbReference type="InterPro" id="IPR013083">
    <property type="entry name" value="Znf_RING/FYVE/PHD"/>
</dbReference>
<dbReference type="PROSITE" id="PS50082">
    <property type="entry name" value="WD_REPEATS_2"/>
    <property type="match status" value="4"/>
</dbReference>
<keyword evidence="10 18" id="KW-0747">Spliceosome</keyword>
<keyword evidence="12 18" id="KW-0227">DNA damage</keyword>
<evidence type="ECO:0000256" key="12">
    <source>
        <dbReference type="ARBA" id="ARBA00022763"/>
    </source>
</evidence>
<dbReference type="InterPro" id="IPR013915">
    <property type="entry name" value="Prp19_cc"/>
</dbReference>
<keyword evidence="9 18" id="KW-0808">Transferase</keyword>
<dbReference type="CDD" id="cd16656">
    <property type="entry name" value="RING-Ubox_PRP19"/>
    <property type="match status" value="1"/>
</dbReference>
<sequence>MFCSISGTVPEEPVINRSNGQLFEKRLIEKHVQETGKDPITGEPASLEDLLPVKTNKAVKPRPSPATSIPGLLSLFHNEWDALMLESHQQRIALIQARQELSHALYQQDAACRVIARLTRERDEARSQLENAVAVAHADLANGKRTAEAEGEEEQPAKRAKAGITSEISSHMLEHSKELSKGRKKRVMPAGLATAQDIEAFSLLSSHPLHKSTKGGILSIDVAPDNENLLATAGADSTVVLFDREASRIRASLTGHTKKINSVKFFKDSSFLVSGSADHTVRMWRANEDGSYSAAHVLTDHSDEVTAVTLHATGAYFVTASLDATWAFYDVETGTCFTQVPQAGAEEGYTSAEFHPDGLILGTGTSNSLVRMWEARQSKAVARFDGHKGAVRGLSFSENGYYLATAADDGVKLWDLRKLKNFKTLEAPAGGATGAPLAVGFDFSGQNLAIGGSDARVVGVKQDWAALFSLTAALGNKGVSALKWTHDSRHLFVGSTDHNLRIFGVDASAMAS</sequence>
<evidence type="ECO:0000256" key="16">
    <source>
        <dbReference type="ARBA" id="ARBA00023242"/>
    </source>
</evidence>
<keyword evidence="15 18" id="KW-0234">DNA repair</keyword>
<comment type="caution">
    <text evidence="21">The sequence shown here is derived from an EMBL/GenBank/DDBJ whole genome shotgun (WGS) entry which is preliminary data.</text>
</comment>
<evidence type="ECO:0000256" key="18">
    <source>
        <dbReference type="RuleBase" id="RU367101"/>
    </source>
</evidence>
<keyword evidence="13 18" id="KW-0833">Ubl conjugation pathway</keyword>
<keyword evidence="16 18" id="KW-0539">Nucleus</keyword>
<comment type="function">
    <text evidence="18">Ubiquitin-protein ligase which is mainly involved pre-mRNA splicing and DNA repair. Required for pre-mRNA splicing as component of the spliceosome.</text>
</comment>
<evidence type="ECO:0000256" key="10">
    <source>
        <dbReference type="ARBA" id="ARBA00022728"/>
    </source>
</evidence>
<evidence type="ECO:0000256" key="6">
    <source>
        <dbReference type="ARBA" id="ARBA00015618"/>
    </source>
</evidence>
<evidence type="ECO:0000259" key="20">
    <source>
        <dbReference type="PROSITE" id="PS51698"/>
    </source>
</evidence>
<feature type="repeat" description="WD" evidence="17">
    <location>
        <begin position="298"/>
        <end position="339"/>
    </location>
</feature>
<dbReference type="PANTHER" id="PTHR43995:SF1">
    <property type="entry name" value="PRE-MRNA-PROCESSING FACTOR 19"/>
    <property type="match status" value="1"/>
</dbReference>
<dbReference type="SMART" id="SM00504">
    <property type="entry name" value="Ubox"/>
    <property type="match status" value="1"/>
</dbReference>
<keyword evidence="7 17" id="KW-0853">WD repeat</keyword>
<protein>
    <recommendedName>
        <fullName evidence="6 18">Pre-mRNA-processing factor 19</fullName>
        <ecNumber evidence="5 18">2.3.2.27</ecNumber>
    </recommendedName>
</protein>
<dbReference type="InterPro" id="IPR036322">
    <property type="entry name" value="WD40_repeat_dom_sf"/>
</dbReference>
<evidence type="ECO:0000256" key="5">
    <source>
        <dbReference type="ARBA" id="ARBA00012483"/>
    </source>
</evidence>
<evidence type="ECO:0000256" key="7">
    <source>
        <dbReference type="ARBA" id="ARBA00022574"/>
    </source>
</evidence>
<evidence type="ECO:0000256" key="4">
    <source>
        <dbReference type="ARBA" id="ARBA00006388"/>
    </source>
</evidence>
<dbReference type="PROSITE" id="PS00678">
    <property type="entry name" value="WD_REPEATS_1"/>
    <property type="match status" value="1"/>
</dbReference>
<dbReference type="EC" id="2.3.2.27" evidence="5 18"/>
<dbReference type="CDD" id="cd00200">
    <property type="entry name" value="WD40"/>
    <property type="match status" value="1"/>
</dbReference>
<dbReference type="SUPFAM" id="SSF57850">
    <property type="entry name" value="RING/U-box"/>
    <property type="match status" value="1"/>
</dbReference>
<dbReference type="SMART" id="SM00320">
    <property type="entry name" value="WD40"/>
    <property type="match status" value="7"/>
</dbReference>
<comment type="catalytic activity">
    <reaction evidence="1 18">
        <text>S-ubiquitinyl-[E2 ubiquitin-conjugating enzyme]-L-cysteine + [acceptor protein]-L-lysine = [E2 ubiquitin-conjugating enzyme]-L-cysteine + N(6)-ubiquitinyl-[acceptor protein]-L-lysine.</text>
        <dbReference type="EC" id="2.3.2.27"/>
    </reaction>
</comment>
<dbReference type="Pfam" id="PF08606">
    <property type="entry name" value="Prp19"/>
    <property type="match status" value="1"/>
</dbReference>
<dbReference type="PROSITE" id="PS51698">
    <property type="entry name" value="U_BOX"/>
    <property type="match status" value="1"/>
</dbReference>
<feature type="region of interest" description="Disordered" evidence="19">
    <location>
        <begin position="143"/>
        <end position="162"/>
    </location>
</feature>
<dbReference type="PROSITE" id="PS50294">
    <property type="entry name" value="WD_REPEATS_REGION"/>
    <property type="match status" value="2"/>
</dbReference>
<proteinExistence type="inferred from homology"/>
<dbReference type="InterPro" id="IPR003613">
    <property type="entry name" value="Ubox_domain"/>
</dbReference>
<keyword evidence="11" id="KW-0677">Repeat</keyword>
<gene>
    <name evidence="21" type="ORF">WJX75_001654</name>
</gene>
<evidence type="ECO:0000256" key="11">
    <source>
        <dbReference type="ARBA" id="ARBA00022737"/>
    </source>
</evidence>
<evidence type="ECO:0000256" key="9">
    <source>
        <dbReference type="ARBA" id="ARBA00022679"/>
    </source>
</evidence>
<dbReference type="PANTHER" id="PTHR43995">
    <property type="entry name" value="PRE-MRNA-PROCESSING FACTOR 19"/>
    <property type="match status" value="1"/>
</dbReference>
<reference evidence="21 22" key="1">
    <citation type="journal article" date="2024" name="Nat. Commun.">
        <title>Phylogenomics reveals the evolutionary origins of lichenization in chlorophyte algae.</title>
        <authorList>
            <person name="Puginier C."/>
            <person name="Libourel C."/>
            <person name="Otte J."/>
            <person name="Skaloud P."/>
            <person name="Haon M."/>
            <person name="Grisel S."/>
            <person name="Petersen M."/>
            <person name="Berrin J.G."/>
            <person name="Delaux P.M."/>
            <person name="Dal Grande F."/>
            <person name="Keller J."/>
        </authorList>
    </citation>
    <scope>NUCLEOTIDE SEQUENCE [LARGE SCALE GENOMIC DNA]</scope>
    <source>
        <strain evidence="21 22">SAG 216-7</strain>
    </source>
</reference>
<keyword evidence="22" id="KW-1185">Reference proteome</keyword>
<comment type="subunit">
    <text evidence="18">Homotetramer.</text>
</comment>
<dbReference type="InterPro" id="IPR019775">
    <property type="entry name" value="WD40_repeat_CS"/>
</dbReference>
<comment type="subcellular location">
    <subcellularLocation>
        <location evidence="2 18">Nucleus</location>
    </subcellularLocation>
</comment>
<comment type="similarity">
    <text evidence="4 18">Belongs to the WD repeat PRP19 family.</text>
</comment>
<accession>A0ABR2YG18</accession>
<dbReference type="InterPro" id="IPR001680">
    <property type="entry name" value="WD40_rpt"/>
</dbReference>
<evidence type="ECO:0000256" key="13">
    <source>
        <dbReference type="ARBA" id="ARBA00022786"/>
    </source>
</evidence>
<evidence type="ECO:0000256" key="3">
    <source>
        <dbReference type="ARBA" id="ARBA00004906"/>
    </source>
</evidence>
<evidence type="ECO:0000313" key="21">
    <source>
        <dbReference type="EMBL" id="KAK9904738.1"/>
    </source>
</evidence>
<feature type="repeat" description="WD" evidence="17">
    <location>
        <begin position="342"/>
        <end position="383"/>
    </location>
</feature>
<feature type="repeat" description="WD" evidence="17">
    <location>
        <begin position="384"/>
        <end position="424"/>
    </location>
</feature>
<feature type="domain" description="U-box" evidence="20">
    <location>
        <begin position="1"/>
        <end position="70"/>
    </location>
</feature>
<feature type="repeat" description="WD" evidence="17">
    <location>
        <begin position="253"/>
        <end position="294"/>
    </location>
</feature>
<evidence type="ECO:0000256" key="8">
    <source>
        <dbReference type="ARBA" id="ARBA00022664"/>
    </source>
</evidence>